<proteinExistence type="predicted"/>
<protein>
    <submittedName>
        <fullName evidence="1">Uncharacterized protein</fullName>
    </submittedName>
</protein>
<reference evidence="1" key="2">
    <citation type="submission" date="2022-01" db="EMBL/GenBank/DDBJ databases">
        <authorList>
            <person name="Yamashiro T."/>
            <person name="Shiraishi A."/>
            <person name="Satake H."/>
            <person name="Nakayama K."/>
        </authorList>
    </citation>
    <scope>NUCLEOTIDE SEQUENCE</scope>
</reference>
<reference evidence="1" key="1">
    <citation type="journal article" date="2022" name="Int. J. Mol. Sci.">
        <title>Draft Genome of Tanacetum Coccineum: Genomic Comparison of Closely Related Tanacetum-Family Plants.</title>
        <authorList>
            <person name="Yamashiro T."/>
            <person name="Shiraishi A."/>
            <person name="Nakayama K."/>
            <person name="Satake H."/>
        </authorList>
    </citation>
    <scope>NUCLEOTIDE SEQUENCE</scope>
</reference>
<dbReference type="EMBL" id="BQNB010015577">
    <property type="protein sequence ID" value="GJT41623.1"/>
    <property type="molecule type" value="Genomic_DNA"/>
</dbReference>
<evidence type="ECO:0000313" key="2">
    <source>
        <dbReference type="Proteomes" id="UP001151760"/>
    </source>
</evidence>
<keyword evidence="2" id="KW-1185">Reference proteome</keyword>
<name>A0ABQ5DTP9_9ASTR</name>
<dbReference type="Proteomes" id="UP001151760">
    <property type="component" value="Unassembled WGS sequence"/>
</dbReference>
<evidence type="ECO:0000313" key="1">
    <source>
        <dbReference type="EMBL" id="GJT41623.1"/>
    </source>
</evidence>
<accession>A0ABQ5DTP9</accession>
<comment type="caution">
    <text evidence="1">The sequence shown here is derived from an EMBL/GenBank/DDBJ whole genome shotgun (WGS) entry which is preliminary data.</text>
</comment>
<sequence>MTRFLMELILRECMEKAQADYDSSLVKPKIDINAKIKLSKEHLKELRSYDYRGSEEEDVIDHIAKVLKILDSIKIPDVDTDRLRMHVFPLSRRFFYKYYSISRAGKNNMISNDKDDGPDYFEFVTWLNSRFKDHRRMDGMTKSALWHSWVKGWGNNELMDDIISSDEEWEESDYGNPPNTDTDSFLNHIWMLKKKGDIWLIKKEHHLKNHSSNVSVKNNASCFDDKKNDLVNEKVCNAEKFEVIKFSLGDNEEYIAISTRENNTWKRNKDSISHICQEIFQKKDEGWTVIRTKE</sequence>
<gene>
    <name evidence="1" type="ORF">Tco_0941488</name>
</gene>
<organism evidence="1 2">
    <name type="scientific">Tanacetum coccineum</name>
    <dbReference type="NCBI Taxonomy" id="301880"/>
    <lineage>
        <taxon>Eukaryota</taxon>
        <taxon>Viridiplantae</taxon>
        <taxon>Streptophyta</taxon>
        <taxon>Embryophyta</taxon>
        <taxon>Tracheophyta</taxon>
        <taxon>Spermatophyta</taxon>
        <taxon>Magnoliopsida</taxon>
        <taxon>eudicotyledons</taxon>
        <taxon>Gunneridae</taxon>
        <taxon>Pentapetalae</taxon>
        <taxon>asterids</taxon>
        <taxon>campanulids</taxon>
        <taxon>Asterales</taxon>
        <taxon>Asteraceae</taxon>
        <taxon>Asteroideae</taxon>
        <taxon>Anthemideae</taxon>
        <taxon>Anthemidinae</taxon>
        <taxon>Tanacetum</taxon>
    </lineage>
</organism>